<dbReference type="InterPro" id="IPR034237">
    <property type="entry name" value="FOX1_RRM"/>
</dbReference>
<dbReference type="Gene3D" id="3.30.70.330">
    <property type="match status" value="1"/>
</dbReference>
<evidence type="ECO:0000256" key="3">
    <source>
        <dbReference type="ARBA" id="ARBA00023242"/>
    </source>
</evidence>
<keyword evidence="3" id="KW-0539">Nucleus</keyword>
<dbReference type="PROSITE" id="PS50102">
    <property type="entry name" value="RRM"/>
    <property type="match status" value="1"/>
</dbReference>
<evidence type="ECO:0000256" key="1">
    <source>
        <dbReference type="ARBA" id="ARBA00004123"/>
    </source>
</evidence>
<evidence type="ECO:0000256" key="4">
    <source>
        <dbReference type="PROSITE-ProRule" id="PRU00176"/>
    </source>
</evidence>
<protein>
    <recommendedName>
        <fullName evidence="6">RRM domain-containing protein</fullName>
    </recommendedName>
</protein>
<dbReference type="CDD" id="cd12407">
    <property type="entry name" value="RRM_FOX1_like"/>
    <property type="match status" value="1"/>
</dbReference>
<dbReference type="SMART" id="SM00360">
    <property type="entry name" value="RRM"/>
    <property type="match status" value="1"/>
</dbReference>
<feature type="domain" description="RRM" evidence="6">
    <location>
        <begin position="132"/>
        <end position="208"/>
    </location>
</feature>
<feature type="compositionally biased region" description="Low complexity" evidence="5">
    <location>
        <begin position="99"/>
        <end position="109"/>
    </location>
</feature>
<dbReference type="InterPro" id="IPR035979">
    <property type="entry name" value="RBD_domain_sf"/>
</dbReference>
<organism evidence="7 8">
    <name type="scientific">Necator americanus</name>
    <name type="common">Human hookworm</name>
    <dbReference type="NCBI Taxonomy" id="51031"/>
    <lineage>
        <taxon>Eukaryota</taxon>
        <taxon>Metazoa</taxon>
        <taxon>Ecdysozoa</taxon>
        <taxon>Nematoda</taxon>
        <taxon>Chromadorea</taxon>
        <taxon>Rhabditida</taxon>
        <taxon>Rhabditina</taxon>
        <taxon>Rhabditomorpha</taxon>
        <taxon>Strongyloidea</taxon>
        <taxon>Ancylostomatidae</taxon>
        <taxon>Bunostominae</taxon>
        <taxon>Necator</taxon>
    </lineage>
</organism>
<evidence type="ECO:0000313" key="8">
    <source>
        <dbReference type="Proteomes" id="UP001303046"/>
    </source>
</evidence>
<comment type="subcellular location">
    <subcellularLocation>
        <location evidence="1">Nucleus</location>
    </subcellularLocation>
</comment>
<feature type="region of interest" description="Disordered" evidence="5">
    <location>
        <begin position="98"/>
        <end position="127"/>
    </location>
</feature>
<dbReference type="PANTHER" id="PTHR15597:SF22">
    <property type="entry name" value="RNA-BINDING FOX PROTEIN 1, ISOFORM H"/>
    <property type="match status" value="1"/>
</dbReference>
<name>A0ABR1EGB3_NECAM</name>
<dbReference type="SUPFAM" id="SSF54928">
    <property type="entry name" value="RNA-binding domain, RBD"/>
    <property type="match status" value="1"/>
</dbReference>
<dbReference type="InterPro" id="IPR000504">
    <property type="entry name" value="RRM_dom"/>
</dbReference>
<evidence type="ECO:0000256" key="5">
    <source>
        <dbReference type="SAM" id="MobiDB-lite"/>
    </source>
</evidence>
<dbReference type="InterPro" id="IPR047131">
    <property type="entry name" value="RBFOX1-like"/>
</dbReference>
<sequence>MQALYQLTGTTGQSFQGQPLGVSLIPGGMSPALLQHIHTTQHPQLVAVSAANLQGQHGMVLSSGASAMSQLESADKHKEEQQTEFDVQLQIQKQLAGIGPQLPSSQGPVPSVPQPDPGTSSEIDGGVDAAPKRLHVSNIPFRFRDPDLRMMFEKFGPVMDVEIIFNERGSKGFGFVTMEKAADAEKARQELHGSMVEGRKVEVNCATARVHTKKVKTLPGVLDQAMTASALQSAAIAQAQVTRALYMRNPLVAQSLLARGGILPGLPQSPLPLSIATNHLAAAQLQGQHLLIGAAGLQQNTAFQHAAFPAADPTGVSLLTEQTRLQIAAAAQARIPTSAGTSLGEQYLGHALTAALPAFPINQGYRGINRFTPY</sequence>
<dbReference type="Proteomes" id="UP001303046">
    <property type="component" value="Unassembled WGS sequence"/>
</dbReference>
<dbReference type="PANTHER" id="PTHR15597">
    <property type="entry name" value="ATAXIN 2-BINDING PROTEIN 1-RELATED"/>
    <property type="match status" value="1"/>
</dbReference>
<evidence type="ECO:0000313" key="7">
    <source>
        <dbReference type="EMBL" id="KAK6761714.1"/>
    </source>
</evidence>
<keyword evidence="8" id="KW-1185">Reference proteome</keyword>
<evidence type="ECO:0000259" key="6">
    <source>
        <dbReference type="PROSITE" id="PS50102"/>
    </source>
</evidence>
<reference evidence="7 8" key="1">
    <citation type="submission" date="2023-08" db="EMBL/GenBank/DDBJ databases">
        <title>A Necator americanus chromosomal reference genome.</title>
        <authorList>
            <person name="Ilik V."/>
            <person name="Petrzelkova K.J."/>
            <person name="Pardy F."/>
            <person name="Fuh T."/>
            <person name="Niatou-Singa F.S."/>
            <person name="Gouil Q."/>
            <person name="Baker L."/>
            <person name="Ritchie M.E."/>
            <person name="Jex A.R."/>
            <person name="Gazzola D."/>
            <person name="Li H."/>
            <person name="Toshio Fujiwara R."/>
            <person name="Zhan B."/>
            <person name="Aroian R.V."/>
            <person name="Pafco B."/>
            <person name="Schwarz E.M."/>
        </authorList>
    </citation>
    <scope>NUCLEOTIDE SEQUENCE [LARGE SCALE GENOMIC DNA]</scope>
    <source>
        <strain evidence="7 8">Aroian</strain>
        <tissue evidence="7">Whole animal</tissue>
    </source>
</reference>
<evidence type="ECO:0000256" key="2">
    <source>
        <dbReference type="ARBA" id="ARBA00022884"/>
    </source>
</evidence>
<keyword evidence="2 4" id="KW-0694">RNA-binding</keyword>
<gene>
    <name evidence="7" type="primary">Necator_chrX.g22863</name>
    <name evidence="7" type="ORF">RB195_022700</name>
</gene>
<comment type="caution">
    <text evidence="7">The sequence shown here is derived from an EMBL/GenBank/DDBJ whole genome shotgun (WGS) entry which is preliminary data.</text>
</comment>
<dbReference type="InterPro" id="IPR012677">
    <property type="entry name" value="Nucleotide-bd_a/b_plait_sf"/>
</dbReference>
<accession>A0ABR1EGB3</accession>
<dbReference type="Pfam" id="PF00076">
    <property type="entry name" value="RRM_1"/>
    <property type="match status" value="1"/>
</dbReference>
<dbReference type="EMBL" id="JAVFWL010000006">
    <property type="protein sequence ID" value="KAK6761714.1"/>
    <property type="molecule type" value="Genomic_DNA"/>
</dbReference>
<proteinExistence type="predicted"/>